<gene>
    <name evidence="12" type="ordered locus">Ppha_1924</name>
</gene>
<dbReference type="KEGG" id="pph:Ppha_1924"/>
<protein>
    <recommendedName>
        <fullName evidence="3">type I site-specific deoxyribonuclease</fullName>
        <ecNumber evidence="3">3.1.21.3</ecNumber>
    </recommendedName>
</protein>
<evidence type="ECO:0000256" key="5">
    <source>
        <dbReference type="ARBA" id="ARBA00022741"/>
    </source>
</evidence>
<evidence type="ECO:0000256" key="3">
    <source>
        <dbReference type="ARBA" id="ARBA00012654"/>
    </source>
</evidence>
<name>B4SC40_PELPB</name>
<dbReference type="GO" id="GO:0005524">
    <property type="term" value="F:ATP binding"/>
    <property type="evidence" value="ECO:0007669"/>
    <property type="project" value="UniProtKB-KW"/>
</dbReference>
<accession>B4SC40</accession>
<evidence type="ECO:0000313" key="13">
    <source>
        <dbReference type="Proteomes" id="UP000002724"/>
    </source>
</evidence>
<keyword evidence="9" id="KW-0067">ATP-binding</keyword>
<evidence type="ECO:0000256" key="8">
    <source>
        <dbReference type="ARBA" id="ARBA00022801"/>
    </source>
</evidence>
<evidence type="ECO:0000256" key="1">
    <source>
        <dbReference type="ARBA" id="ARBA00000851"/>
    </source>
</evidence>
<evidence type="ECO:0000256" key="10">
    <source>
        <dbReference type="ARBA" id="ARBA00023125"/>
    </source>
</evidence>
<dbReference type="RefSeq" id="WP_012508627.1">
    <property type="nucleotide sequence ID" value="NC_011060.1"/>
</dbReference>
<sequence>MTPSPYTEDSLVQQTTADYLEQQLRWESVYACNREDFGPESILGRKDDREVVLTRMLRAKLTELNPGLPDTAYDDALRQIVTTTATQTLLATNLEKYTLFRDGVLVTFQYEKGERLKQRLRVFDFDSRCGSHGN</sequence>
<dbReference type="PANTHER" id="PTHR30195">
    <property type="entry name" value="TYPE I SITE-SPECIFIC DEOXYRIBONUCLEASE PROTEIN SUBUNIT M AND R"/>
    <property type="match status" value="1"/>
</dbReference>
<proteinExistence type="inferred from homology"/>
<keyword evidence="7" id="KW-0255">Endonuclease</keyword>
<feature type="domain" description="Restriction endonuclease type I HsdR N-terminal" evidence="11">
    <location>
        <begin position="6"/>
        <end position="127"/>
    </location>
</feature>
<dbReference type="AlphaFoldDB" id="B4SC40"/>
<dbReference type="eggNOG" id="COG0610">
    <property type="taxonomic scope" value="Bacteria"/>
</dbReference>
<evidence type="ECO:0000259" key="11">
    <source>
        <dbReference type="Pfam" id="PF04313"/>
    </source>
</evidence>
<dbReference type="GO" id="GO:0009035">
    <property type="term" value="F:type I site-specific deoxyribonuclease activity"/>
    <property type="evidence" value="ECO:0007669"/>
    <property type="project" value="UniProtKB-EC"/>
</dbReference>
<keyword evidence="6" id="KW-0680">Restriction system</keyword>
<dbReference type="EMBL" id="CP001110">
    <property type="protein sequence ID" value="ACF44146.1"/>
    <property type="molecule type" value="Genomic_DNA"/>
</dbReference>
<evidence type="ECO:0000256" key="7">
    <source>
        <dbReference type="ARBA" id="ARBA00022759"/>
    </source>
</evidence>
<dbReference type="InterPro" id="IPR051268">
    <property type="entry name" value="Type-I_R_enzyme_R_subunit"/>
</dbReference>
<evidence type="ECO:0000256" key="4">
    <source>
        <dbReference type="ARBA" id="ARBA00022722"/>
    </source>
</evidence>
<reference evidence="12 13" key="1">
    <citation type="submission" date="2008-06" db="EMBL/GenBank/DDBJ databases">
        <title>Complete sequence of Pelodictyon phaeoclathratiforme BU-1.</title>
        <authorList>
            <consortium name="US DOE Joint Genome Institute"/>
            <person name="Lucas S."/>
            <person name="Copeland A."/>
            <person name="Lapidus A."/>
            <person name="Glavina del Rio T."/>
            <person name="Dalin E."/>
            <person name="Tice H."/>
            <person name="Bruce D."/>
            <person name="Goodwin L."/>
            <person name="Pitluck S."/>
            <person name="Schmutz J."/>
            <person name="Larimer F."/>
            <person name="Land M."/>
            <person name="Hauser L."/>
            <person name="Kyrpides N."/>
            <person name="Mikhailova N."/>
            <person name="Liu Z."/>
            <person name="Li T."/>
            <person name="Zhao F."/>
            <person name="Overmann J."/>
            <person name="Bryant D.A."/>
            <person name="Richardson P."/>
        </authorList>
    </citation>
    <scope>NUCLEOTIDE SEQUENCE [LARGE SCALE GENOMIC DNA]</scope>
    <source>
        <strain evidence="13">DSM 5477 / BU-1</strain>
    </source>
</reference>
<keyword evidence="8" id="KW-0378">Hydrolase</keyword>
<keyword evidence="5" id="KW-0547">Nucleotide-binding</keyword>
<keyword evidence="13" id="KW-1185">Reference proteome</keyword>
<evidence type="ECO:0000313" key="12">
    <source>
        <dbReference type="EMBL" id="ACF44146.1"/>
    </source>
</evidence>
<dbReference type="InterPro" id="IPR007409">
    <property type="entry name" value="Restrct_endonuc_type1_HsdR_N"/>
</dbReference>
<keyword evidence="4" id="KW-0540">Nuclease</keyword>
<comment type="similarity">
    <text evidence="2">Belongs to the HsdR family.</text>
</comment>
<dbReference type="GO" id="GO:0003677">
    <property type="term" value="F:DNA binding"/>
    <property type="evidence" value="ECO:0007669"/>
    <property type="project" value="UniProtKB-KW"/>
</dbReference>
<comment type="catalytic activity">
    <reaction evidence="1">
        <text>Endonucleolytic cleavage of DNA to give random double-stranded fragments with terminal 5'-phosphates, ATP is simultaneously hydrolyzed.</text>
        <dbReference type="EC" id="3.1.21.3"/>
    </reaction>
</comment>
<organism evidence="12 13">
    <name type="scientific">Pelodictyon phaeoclathratiforme (strain DSM 5477 / BU-1)</name>
    <dbReference type="NCBI Taxonomy" id="324925"/>
    <lineage>
        <taxon>Bacteria</taxon>
        <taxon>Pseudomonadati</taxon>
        <taxon>Chlorobiota</taxon>
        <taxon>Chlorobiia</taxon>
        <taxon>Chlorobiales</taxon>
        <taxon>Chlorobiaceae</taxon>
        <taxon>Chlorobium/Pelodictyon group</taxon>
        <taxon>Pelodictyon</taxon>
    </lineage>
</organism>
<dbReference type="HOGENOM" id="CLU_1894237_0_0_10"/>
<keyword evidence="10" id="KW-0238">DNA-binding</keyword>
<evidence type="ECO:0000256" key="9">
    <source>
        <dbReference type="ARBA" id="ARBA00022840"/>
    </source>
</evidence>
<dbReference type="GO" id="GO:0009307">
    <property type="term" value="P:DNA restriction-modification system"/>
    <property type="evidence" value="ECO:0007669"/>
    <property type="project" value="UniProtKB-KW"/>
</dbReference>
<dbReference type="Pfam" id="PF04313">
    <property type="entry name" value="HSDR_N"/>
    <property type="match status" value="1"/>
</dbReference>
<dbReference type="PANTHER" id="PTHR30195:SF15">
    <property type="entry name" value="TYPE I RESTRICTION ENZYME HINDI ENDONUCLEASE SUBUNIT"/>
    <property type="match status" value="1"/>
</dbReference>
<dbReference type="EC" id="3.1.21.3" evidence="3"/>
<evidence type="ECO:0000256" key="2">
    <source>
        <dbReference type="ARBA" id="ARBA00008598"/>
    </source>
</evidence>
<evidence type="ECO:0000256" key="6">
    <source>
        <dbReference type="ARBA" id="ARBA00022747"/>
    </source>
</evidence>
<dbReference type="Proteomes" id="UP000002724">
    <property type="component" value="Chromosome"/>
</dbReference>
<dbReference type="STRING" id="324925.Ppha_1924"/>